<dbReference type="AlphaFoldDB" id="A0A4D4L996"/>
<keyword evidence="1" id="KW-0479">Metal-binding</keyword>
<keyword evidence="5" id="KW-1185">Reference proteome</keyword>
<name>A0A4D4L996_STRVO</name>
<organism evidence="4 5">
    <name type="scientific">Streptomyces violaceusniger</name>
    <dbReference type="NCBI Taxonomy" id="68280"/>
    <lineage>
        <taxon>Bacteria</taxon>
        <taxon>Bacillati</taxon>
        <taxon>Actinomycetota</taxon>
        <taxon>Actinomycetes</taxon>
        <taxon>Kitasatosporales</taxon>
        <taxon>Streptomycetaceae</taxon>
        <taxon>Streptomyces</taxon>
        <taxon>Streptomyces violaceusniger group</taxon>
    </lineage>
</organism>
<dbReference type="InterPro" id="IPR033247">
    <property type="entry name" value="Transketolase_fam"/>
</dbReference>
<evidence type="ECO:0000256" key="1">
    <source>
        <dbReference type="ARBA" id="ARBA00022723"/>
    </source>
</evidence>
<accession>A0A4D4L996</accession>
<dbReference type="InterPro" id="IPR009014">
    <property type="entry name" value="Transketo_C/PFOR_II"/>
</dbReference>
<dbReference type="RefSeq" id="WP_425586990.1">
    <property type="nucleotide sequence ID" value="NZ_BAAASO010000007.1"/>
</dbReference>
<evidence type="ECO:0000256" key="2">
    <source>
        <dbReference type="ARBA" id="ARBA00022842"/>
    </source>
</evidence>
<dbReference type="Pfam" id="PF22613">
    <property type="entry name" value="Transketolase_C_1"/>
    <property type="match status" value="1"/>
</dbReference>
<dbReference type="PANTHER" id="PTHR43522">
    <property type="entry name" value="TRANSKETOLASE"/>
    <property type="match status" value="1"/>
</dbReference>
<protein>
    <recommendedName>
        <fullName evidence="3">Transketolase-like C-terminal domain-containing protein</fullName>
    </recommendedName>
</protein>
<evidence type="ECO:0000259" key="3">
    <source>
        <dbReference type="Pfam" id="PF22613"/>
    </source>
</evidence>
<reference evidence="4 5" key="1">
    <citation type="journal article" date="2020" name="Int. J. Syst. Evol. Microbiol.">
        <title>Reclassification of Streptomyces castelarensis and Streptomyces sporoclivatus as later heterotypic synonyms of Streptomyces antimycoticus.</title>
        <authorList>
            <person name="Komaki H."/>
            <person name="Tamura T."/>
        </authorList>
    </citation>
    <scope>NUCLEOTIDE SEQUENCE [LARGE SCALE GENOMIC DNA]</scope>
    <source>
        <strain evidence="4 5">NBRC 13459</strain>
    </source>
</reference>
<dbReference type="Proteomes" id="UP000301309">
    <property type="component" value="Unassembled WGS sequence"/>
</dbReference>
<dbReference type="Gene3D" id="3.40.50.920">
    <property type="match status" value="1"/>
</dbReference>
<dbReference type="GO" id="GO:0005829">
    <property type="term" value="C:cytosol"/>
    <property type="evidence" value="ECO:0007669"/>
    <property type="project" value="TreeGrafter"/>
</dbReference>
<keyword evidence="2" id="KW-0460">Magnesium</keyword>
<evidence type="ECO:0000313" key="5">
    <source>
        <dbReference type="Proteomes" id="UP000301309"/>
    </source>
</evidence>
<dbReference type="GO" id="GO:0046872">
    <property type="term" value="F:metal ion binding"/>
    <property type="evidence" value="ECO:0007669"/>
    <property type="project" value="UniProtKB-KW"/>
</dbReference>
<sequence>MPCWELFDRQPRAYRDQVLPPSVTRRVAVEEGSTFGWDRYVGTDGAVIGMHTFGASAPLRQLLTKFGFTPERVARVARDLVAPG</sequence>
<feature type="domain" description="Transketolase-like C-terminal" evidence="3">
    <location>
        <begin position="1"/>
        <end position="69"/>
    </location>
</feature>
<evidence type="ECO:0000313" key="4">
    <source>
        <dbReference type="EMBL" id="GDY57782.1"/>
    </source>
</evidence>
<dbReference type="SUPFAM" id="SSF52922">
    <property type="entry name" value="TK C-terminal domain-like"/>
    <property type="match status" value="1"/>
</dbReference>
<proteinExistence type="predicted"/>
<dbReference type="GO" id="GO:0004802">
    <property type="term" value="F:transketolase activity"/>
    <property type="evidence" value="ECO:0007669"/>
    <property type="project" value="TreeGrafter"/>
</dbReference>
<comment type="caution">
    <text evidence="4">The sequence shown here is derived from an EMBL/GenBank/DDBJ whole genome shotgun (WGS) entry which is preliminary data.</text>
</comment>
<dbReference type="GO" id="GO:0006098">
    <property type="term" value="P:pentose-phosphate shunt"/>
    <property type="evidence" value="ECO:0007669"/>
    <property type="project" value="TreeGrafter"/>
</dbReference>
<dbReference type="PANTHER" id="PTHR43522:SF2">
    <property type="entry name" value="TRANSKETOLASE 1-RELATED"/>
    <property type="match status" value="1"/>
</dbReference>
<dbReference type="InterPro" id="IPR055152">
    <property type="entry name" value="Transketolase-like_C_2"/>
</dbReference>
<gene>
    <name evidence="4" type="ORF">SVIO_084050</name>
</gene>
<dbReference type="EMBL" id="BJHW01000001">
    <property type="protein sequence ID" value="GDY57782.1"/>
    <property type="molecule type" value="Genomic_DNA"/>
</dbReference>